<feature type="transmembrane region" description="Helical" evidence="5">
    <location>
        <begin position="41"/>
        <end position="62"/>
    </location>
</feature>
<feature type="transmembrane region" description="Helical" evidence="5">
    <location>
        <begin position="15"/>
        <end position="35"/>
    </location>
</feature>
<dbReference type="AlphaFoldDB" id="F2UGP6"/>
<feature type="transmembrane region" description="Helical" evidence="5">
    <location>
        <begin position="212"/>
        <end position="232"/>
    </location>
</feature>
<gene>
    <name evidence="7" type="ORF">PTSG_07915</name>
</gene>
<keyword evidence="4 5" id="KW-0472">Membrane</keyword>
<feature type="transmembrane region" description="Helical" evidence="5">
    <location>
        <begin position="290"/>
        <end position="310"/>
    </location>
</feature>
<dbReference type="InParanoid" id="F2UGP6"/>
<evidence type="ECO:0000256" key="4">
    <source>
        <dbReference type="ARBA" id="ARBA00023136"/>
    </source>
</evidence>
<feature type="transmembrane region" description="Helical" evidence="5">
    <location>
        <begin position="171"/>
        <end position="192"/>
    </location>
</feature>
<dbReference type="FunCoup" id="F2UGP6">
    <property type="interactions" value="686"/>
</dbReference>
<dbReference type="eggNOG" id="KOG1304">
    <property type="taxonomic scope" value="Eukaryota"/>
</dbReference>
<dbReference type="Proteomes" id="UP000007799">
    <property type="component" value="Unassembled WGS sequence"/>
</dbReference>
<evidence type="ECO:0000256" key="3">
    <source>
        <dbReference type="ARBA" id="ARBA00022989"/>
    </source>
</evidence>
<name>F2UGP6_SALR5</name>
<keyword evidence="2 5" id="KW-0812">Transmembrane</keyword>
<organism evidence="8">
    <name type="scientific">Salpingoeca rosetta (strain ATCC 50818 / BSB-021)</name>
    <dbReference type="NCBI Taxonomy" id="946362"/>
    <lineage>
        <taxon>Eukaryota</taxon>
        <taxon>Choanoflagellata</taxon>
        <taxon>Craspedida</taxon>
        <taxon>Salpingoecidae</taxon>
        <taxon>Salpingoeca</taxon>
    </lineage>
</organism>
<accession>F2UGP6</accession>
<dbReference type="GO" id="GO:0005774">
    <property type="term" value="C:vacuolar membrane"/>
    <property type="evidence" value="ECO:0007669"/>
    <property type="project" value="TreeGrafter"/>
</dbReference>
<feature type="transmembrane region" description="Helical" evidence="5">
    <location>
        <begin position="142"/>
        <end position="164"/>
    </location>
</feature>
<dbReference type="KEGG" id="sre:PTSG_07915"/>
<feature type="domain" description="Amino acid transporter transmembrane" evidence="6">
    <location>
        <begin position="11"/>
        <end position="368"/>
    </location>
</feature>
<comment type="subcellular location">
    <subcellularLocation>
        <location evidence="1">Membrane</location>
        <topology evidence="1">Multi-pass membrane protein</topology>
    </subcellularLocation>
</comment>
<reference evidence="7" key="1">
    <citation type="submission" date="2009-08" db="EMBL/GenBank/DDBJ databases">
        <title>Annotation of Salpingoeca rosetta.</title>
        <authorList>
            <consortium name="The Broad Institute Genome Sequencing Platform"/>
            <person name="Russ C."/>
            <person name="Cuomo C."/>
            <person name="Burger G."/>
            <person name="Gray M.W."/>
            <person name="Holland P.W.H."/>
            <person name="King N."/>
            <person name="Lang F.B.F."/>
            <person name="Roger A.J."/>
            <person name="Ruiz-Trillo I."/>
            <person name="Young S.K."/>
            <person name="Zeng Q."/>
            <person name="Gargeya S."/>
            <person name="Alvarado L."/>
            <person name="Berlin A."/>
            <person name="Chapman S.B."/>
            <person name="Chen Z."/>
            <person name="Freedman E."/>
            <person name="Gellesch M."/>
            <person name="Goldberg J."/>
            <person name="Griggs A."/>
            <person name="Gujja S."/>
            <person name="Heilman E."/>
            <person name="Heiman D."/>
            <person name="Howarth C."/>
            <person name="Mehta T."/>
            <person name="Neiman D."/>
            <person name="Pearson M."/>
            <person name="Roberts A."/>
            <person name="Saif S."/>
            <person name="Shea T."/>
            <person name="Shenoy N."/>
            <person name="Sisk P."/>
            <person name="Stolte C."/>
            <person name="Sykes S."/>
            <person name="White J."/>
            <person name="Yandava C."/>
            <person name="Haas B."/>
            <person name="Nusbaum C."/>
            <person name="Birren B."/>
        </authorList>
    </citation>
    <scope>NUCLEOTIDE SEQUENCE [LARGE SCALE GENOMIC DNA]</scope>
    <source>
        <strain evidence="7">ATCC 50818</strain>
    </source>
</reference>
<evidence type="ECO:0000256" key="1">
    <source>
        <dbReference type="ARBA" id="ARBA00004141"/>
    </source>
</evidence>
<dbReference type="PANTHER" id="PTHR22950:SF677">
    <property type="entry name" value="AMINO ACID TRANSPORTER TRANSMEMBRANE DOMAIN-CONTAINING PROTEIN"/>
    <property type="match status" value="1"/>
</dbReference>
<feature type="transmembrane region" description="Helical" evidence="5">
    <location>
        <begin position="331"/>
        <end position="347"/>
    </location>
</feature>
<dbReference type="OMA" id="RTGTSFC"/>
<dbReference type="GeneID" id="16072277"/>
<feature type="transmembrane region" description="Helical" evidence="5">
    <location>
        <begin position="113"/>
        <end position="136"/>
    </location>
</feature>
<dbReference type="InterPro" id="IPR013057">
    <property type="entry name" value="AA_transpt_TM"/>
</dbReference>
<dbReference type="GO" id="GO:0015179">
    <property type="term" value="F:L-amino acid transmembrane transporter activity"/>
    <property type="evidence" value="ECO:0007669"/>
    <property type="project" value="TreeGrafter"/>
</dbReference>
<keyword evidence="8" id="KW-1185">Reference proteome</keyword>
<dbReference type="PANTHER" id="PTHR22950">
    <property type="entry name" value="AMINO ACID TRANSPORTER"/>
    <property type="match status" value="1"/>
</dbReference>
<dbReference type="RefSeq" id="XP_004991717.1">
    <property type="nucleotide sequence ID" value="XM_004991660.1"/>
</dbReference>
<keyword evidence="3 5" id="KW-1133">Transmembrane helix</keyword>
<feature type="transmembrane region" description="Helical" evidence="5">
    <location>
        <begin position="244"/>
        <end position="270"/>
    </location>
</feature>
<sequence>MHGGGPSGEYSTCKMFANIFITFVGAGILGLPFAFKEAGIIEGSIIMASVSAVCIKAMLLLVDSKNEVIRRRREYQQEAGLLRKGGGGGGDGQVDTDIDFGDLAQRTYGNTGWWTVQASIVLSQIGFCCAYLIFITQNLQSLIGGLSANTYLLGIMVPQLALAIIRDLKGLSIFSLMADAANVFAYCVVFFFDFEHIEKVGSHAKAIKLSGLAFFFGVVVYCFEGAGMVLALEMSVPTERRHEFPRVFASALALITTLYIAFGVSGYASFGENTEKIITLNMPPGIFPALIKGCLCFSLYFTYPVMMFPVSTILEKQLSKTRSVTYFKGNVLRWGLVVISGLVVLAVPDFANIMGLIGSTCCMLLALIMQTFKQQLGHLTSSDVFTLFMFTSAHERT</sequence>
<evidence type="ECO:0000313" key="8">
    <source>
        <dbReference type="Proteomes" id="UP000007799"/>
    </source>
</evidence>
<evidence type="ECO:0000256" key="2">
    <source>
        <dbReference type="ARBA" id="ARBA00022692"/>
    </source>
</evidence>
<evidence type="ECO:0000256" key="5">
    <source>
        <dbReference type="SAM" id="Phobius"/>
    </source>
</evidence>
<evidence type="ECO:0000259" key="6">
    <source>
        <dbReference type="Pfam" id="PF01490"/>
    </source>
</evidence>
<evidence type="ECO:0000313" key="7">
    <source>
        <dbReference type="EMBL" id="EGD75796.1"/>
    </source>
</evidence>
<dbReference type="EMBL" id="GL832973">
    <property type="protein sequence ID" value="EGD75796.1"/>
    <property type="molecule type" value="Genomic_DNA"/>
</dbReference>
<dbReference type="Pfam" id="PF01490">
    <property type="entry name" value="Aa_trans"/>
    <property type="match status" value="1"/>
</dbReference>
<protein>
    <recommendedName>
        <fullName evidence="6">Amino acid transporter transmembrane domain-containing protein</fullName>
    </recommendedName>
</protein>
<feature type="transmembrane region" description="Helical" evidence="5">
    <location>
        <begin position="353"/>
        <end position="372"/>
    </location>
</feature>
<dbReference type="STRING" id="946362.F2UGP6"/>
<proteinExistence type="predicted"/>
<dbReference type="OrthoDB" id="1684102at2759"/>